<dbReference type="Proteomes" id="UP000654918">
    <property type="component" value="Unassembled WGS sequence"/>
</dbReference>
<organism evidence="2 3">
    <name type="scientific">Colletotrichum plurivorum</name>
    <dbReference type="NCBI Taxonomy" id="2175906"/>
    <lineage>
        <taxon>Eukaryota</taxon>
        <taxon>Fungi</taxon>
        <taxon>Dikarya</taxon>
        <taxon>Ascomycota</taxon>
        <taxon>Pezizomycotina</taxon>
        <taxon>Sordariomycetes</taxon>
        <taxon>Hypocreomycetidae</taxon>
        <taxon>Glomerellales</taxon>
        <taxon>Glomerellaceae</taxon>
        <taxon>Colletotrichum</taxon>
        <taxon>Colletotrichum orchidearum species complex</taxon>
    </lineage>
</organism>
<dbReference type="SMART" id="SM00248">
    <property type="entry name" value="ANK"/>
    <property type="match status" value="3"/>
</dbReference>
<dbReference type="SUPFAM" id="SSF48403">
    <property type="entry name" value="Ankyrin repeat"/>
    <property type="match status" value="1"/>
</dbReference>
<name>A0A8H6MZC8_9PEZI</name>
<dbReference type="InterPro" id="IPR036770">
    <property type="entry name" value="Ankyrin_rpt-contain_sf"/>
</dbReference>
<dbReference type="PROSITE" id="PS50297">
    <property type="entry name" value="ANK_REP_REGION"/>
    <property type="match status" value="1"/>
</dbReference>
<sequence length="465" mass="51610">MVWTPLHYAICQGHTGIAHRLLNAGARPECIIDRNFPRSRFPGLEEVEKVYNAAPLPTNPHPDAEGSHLTWIKQRHRSFRALGDANTELTTIAALHTAALHGNKTVSRRLVKMSVKINSSSGSCGSRPGRFHGAKSPLSYAILSANRSMTRLFLSMGADPIDHGLASIHSRSLAVAVAFDLRRPEAAMTLLRSGSPTWGAADPWHTADNEHCVLSYVLSRWRERSEPKSTEDILLKRRAFLMLTRETVKSPPWGVWGGDLRAVLVRAFLDMCADEDFDLKALMEYLKITGLTLETPVKYLKSMSFRLETPAEGAPNLATAALYMVVFYLAVLPPCSQRQSTINYLLQNGASTTIAWGKRRDPLDEFLRDIVGRASGEDRGEFTKKVAENVTGIIDFVNFLASHGALDRVQQKDRNSVLQAYGNLVGLSGEHALDLPTRRRLRAGTVTSIPRRLLKSLRGFETCLY</sequence>
<dbReference type="Gene3D" id="1.25.40.20">
    <property type="entry name" value="Ankyrin repeat-containing domain"/>
    <property type="match status" value="1"/>
</dbReference>
<evidence type="ECO:0000313" key="3">
    <source>
        <dbReference type="Proteomes" id="UP000654918"/>
    </source>
</evidence>
<dbReference type="EMBL" id="WIGO01000398">
    <property type="protein sequence ID" value="KAF6813770.1"/>
    <property type="molecule type" value="Genomic_DNA"/>
</dbReference>
<comment type="caution">
    <text evidence="2">The sequence shown here is derived from an EMBL/GenBank/DDBJ whole genome shotgun (WGS) entry which is preliminary data.</text>
</comment>
<feature type="repeat" description="ANK" evidence="1">
    <location>
        <begin position="4"/>
        <end position="26"/>
    </location>
</feature>
<accession>A0A8H6MZC8</accession>
<keyword evidence="1" id="KW-0040">ANK repeat</keyword>
<keyword evidence="3" id="KW-1185">Reference proteome</keyword>
<dbReference type="InterPro" id="IPR002110">
    <property type="entry name" value="Ankyrin_rpt"/>
</dbReference>
<dbReference type="Pfam" id="PF00023">
    <property type="entry name" value="Ank"/>
    <property type="match status" value="1"/>
</dbReference>
<evidence type="ECO:0000256" key="1">
    <source>
        <dbReference type="PROSITE-ProRule" id="PRU00023"/>
    </source>
</evidence>
<proteinExistence type="predicted"/>
<dbReference type="PROSITE" id="PS50088">
    <property type="entry name" value="ANK_REPEAT"/>
    <property type="match status" value="1"/>
</dbReference>
<gene>
    <name evidence="2" type="ORF">CPLU01_14582</name>
</gene>
<reference evidence="2" key="1">
    <citation type="journal article" date="2020" name="Phytopathology">
        <title>Genome Sequence Resources of Colletotrichum truncatum, C. plurivorum, C. musicola, and C. sojae: Four Species Pathogenic to Soybean (Glycine max).</title>
        <authorList>
            <person name="Rogerio F."/>
            <person name="Boufleur T.R."/>
            <person name="Ciampi-Guillardi M."/>
            <person name="Sukno S.A."/>
            <person name="Thon M.R."/>
            <person name="Massola Junior N.S."/>
            <person name="Baroncelli R."/>
        </authorList>
    </citation>
    <scope>NUCLEOTIDE SEQUENCE</scope>
    <source>
        <strain evidence="2">LFN00145</strain>
    </source>
</reference>
<dbReference type="AlphaFoldDB" id="A0A8H6MZC8"/>
<evidence type="ECO:0000313" key="2">
    <source>
        <dbReference type="EMBL" id="KAF6813770.1"/>
    </source>
</evidence>
<protein>
    <submittedName>
        <fullName evidence="2">Trf1-interacting ankyrin-related adp-ribose polymerase 2</fullName>
    </submittedName>
</protein>